<dbReference type="EMBL" id="LXQA010024107">
    <property type="protein sequence ID" value="MCH93072.1"/>
    <property type="molecule type" value="Genomic_DNA"/>
</dbReference>
<accession>A0A392N0G3</accession>
<sequence length="72" mass="8298">MSFVEFGFYEFMWFRSVFQDDLLFLFLDSLVVRYACFEVLGIKVEGFASISSYYASQVVTAYCRSLQGVDGT</sequence>
<organism evidence="1 2">
    <name type="scientific">Trifolium medium</name>
    <dbReference type="NCBI Taxonomy" id="97028"/>
    <lineage>
        <taxon>Eukaryota</taxon>
        <taxon>Viridiplantae</taxon>
        <taxon>Streptophyta</taxon>
        <taxon>Embryophyta</taxon>
        <taxon>Tracheophyta</taxon>
        <taxon>Spermatophyta</taxon>
        <taxon>Magnoliopsida</taxon>
        <taxon>eudicotyledons</taxon>
        <taxon>Gunneridae</taxon>
        <taxon>Pentapetalae</taxon>
        <taxon>rosids</taxon>
        <taxon>fabids</taxon>
        <taxon>Fabales</taxon>
        <taxon>Fabaceae</taxon>
        <taxon>Papilionoideae</taxon>
        <taxon>50 kb inversion clade</taxon>
        <taxon>NPAAA clade</taxon>
        <taxon>Hologalegina</taxon>
        <taxon>IRL clade</taxon>
        <taxon>Trifolieae</taxon>
        <taxon>Trifolium</taxon>
    </lineage>
</organism>
<reference evidence="1 2" key="1">
    <citation type="journal article" date="2018" name="Front. Plant Sci.">
        <title>Red Clover (Trifolium pratense) and Zigzag Clover (T. medium) - A Picture of Genomic Similarities and Differences.</title>
        <authorList>
            <person name="Dluhosova J."/>
            <person name="Istvanek J."/>
            <person name="Nedelnik J."/>
            <person name="Repkova J."/>
        </authorList>
    </citation>
    <scope>NUCLEOTIDE SEQUENCE [LARGE SCALE GENOMIC DNA]</scope>
    <source>
        <strain evidence="2">cv. 10/8</strain>
        <tissue evidence="1">Leaf</tissue>
    </source>
</reference>
<evidence type="ECO:0000313" key="1">
    <source>
        <dbReference type="EMBL" id="MCH93072.1"/>
    </source>
</evidence>
<comment type="caution">
    <text evidence="1">The sequence shown here is derived from an EMBL/GenBank/DDBJ whole genome shotgun (WGS) entry which is preliminary data.</text>
</comment>
<keyword evidence="2" id="KW-1185">Reference proteome</keyword>
<evidence type="ECO:0000313" key="2">
    <source>
        <dbReference type="Proteomes" id="UP000265520"/>
    </source>
</evidence>
<dbReference type="Proteomes" id="UP000265520">
    <property type="component" value="Unassembled WGS sequence"/>
</dbReference>
<proteinExistence type="predicted"/>
<name>A0A392N0G3_9FABA</name>
<dbReference type="AlphaFoldDB" id="A0A392N0G3"/>
<protein>
    <submittedName>
        <fullName evidence="1">Uncharacterized protein</fullName>
    </submittedName>
</protein>